<dbReference type="Pfam" id="PF26090">
    <property type="entry name" value="SH3_HelY"/>
    <property type="match status" value="1"/>
</dbReference>
<evidence type="ECO:0000256" key="8">
    <source>
        <dbReference type="SAM" id="MobiDB-lite"/>
    </source>
</evidence>
<evidence type="ECO:0000256" key="6">
    <source>
        <dbReference type="ARBA" id="ARBA00067911"/>
    </source>
</evidence>
<dbReference type="InterPro" id="IPR027417">
    <property type="entry name" value="P-loop_NTPase"/>
</dbReference>
<keyword evidence="3" id="KW-0378">Hydrolase</keyword>
<dbReference type="SMART" id="SM00487">
    <property type="entry name" value="DEXDc"/>
    <property type="match status" value="1"/>
</dbReference>
<evidence type="ECO:0000259" key="10">
    <source>
        <dbReference type="PROSITE" id="PS51194"/>
    </source>
</evidence>
<dbReference type="InterPro" id="IPR050699">
    <property type="entry name" value="RNA-DNA_Helicase"/>
</dbReference>
<evidence type="ECO:0000256" key="4">
    <source>
        <dbReference type="ARBA" id="ARBA00022806"/>
    </source>
</evidence>
<dbReference type="CDD" id="cd18795">
    <property type="entry name" value="SF2_C_Ski2"/>
    <property type="match status" value="1"/>
</dbReference>
<dbReference type="Gene3D" id="3.40.50.300">
    <property type="entry name" value="P-loop containing nucleotide triphosphate hydrolases"/>
    <property type="match status" value="2"/>
</dbReference>
<gene>
    <name evidence="11" type="ORF">AWB93_11385</name>
</gene>
<dbReference type="FunFam" id="1.10.3380.30:FF:000012">
    <property type="entry name" value="Probable helicase HelY"/>
    <property type="match status" value="1"/>
</dbReference>
<name>A0A1X1R414_MYCBE</name>
<dbReference type="GO" id="GO:0016787">
    <property type="term" value="F:hydrolase activity"/>
    <property type="evidence" value="ECO:0007669"/>
    <property type="project" value="UniProtKB-KW"/>
</dbReference>
<feature type="coiled-coil region" evidence="7">
    <location>
        <begin position="712"/>
        <end position="746"/>
    </location>
</feature>
<dbReference type="EMBL" id="LQOK01000028">
    <property type="protein sequence ID" value="ORU99046.1"/>
    <property type="molecule type" value="Genomic_DNA"/>
</dbReference>
<organism evidence="11 12">
    <name type="scientific">Mycobacterium bohemicum</name>
    <dbReference type="NCBI Taxonomy" id="56425"/>
    <lineage>
        <taxon>Bacteria</taxon>
        <taxon>Bacillati</taxon>
        <taxon>Actinomycetota</taxon>
        <taxon>Actinomycetes</taxon>
        <taxon>Mycobacteriales</taxon>
        <taxon>Mycobacteriaceae</taxon>
        <taxon>Mycobacterium</taxon>
    </lineage>
</organism>
<dbReference type="PROSITE" id="PS51192">
    <property type="entry name" value="HELICASE_ATP_BIND_1"/>
    <property type="match status" value="1"/>
</dbReference>
<dbReference type="InterPro" id="IPR014001">
    <property type="entry name" value="Helicase_ATP-bd"/>
</dbReference>
<dbReference type="GO" id="GO:0005524">
    <property type="term" value="F:ATP binding"/>
    <property type="evidence" value="ECO:0007669"/>
    <property type="project" value="UniProtKB-KW"/>
</dbReference>
<dbReference type="SUPFAM" id="SSF52540">
    <property type="entry name" value="P-loop containing nucleoside triphosphate hydrolases"/>
    <property type="match status" value="1"/>
</dbReference>
<keyword evidence="12" id="KW-1185">Reference proteome</keyword>
<feature type="domain" description="Helicase ATP-binding" evidence="9">
    <location>
        <begin position="40"/>
        <end position="198"/>
    </location>
</feature>
<protein>
    <recommendedName>
        <fullName evidence="6">Probable helicase HelY</fullName>
    </recommendedName>
</protein>
<proteinExistence type="inferred from homology"/>
<feature type="region of interest" description="Disordered" evidence="8">
    <location>
        <begin position="254"/>
        <end position="285"/>
    </location>
</feature>
<evidence type="ECO:0000256" key="2">
    <source>
        <dbReference type="ARBA" id="ARBA00022741"/>
    </source>
</evidence>
<dbReference type="PROSITE" id="PS51194">
    <property type="entry name" value="HELICASE_CTER"/>
    <property type="match status" value="1"/>
</dbReference>
<dbReference type="AlphaFoldDB" id="A0A1X1R414"/>
<comment type="caution">
    <text evidence="11">The sequence shown here is derived from an EMBL/GenBank/DDBJ whole genome shotgun (WGS) entry which is preliminary data.</text>
</comment>
<dbReference type="Pfam" id="PF00271">
    <property type="entry name" value="Helicase_C"/>
    <property type="match status" value="1"/>
</dbReference>
<dbReference type="InterPro" id="IPR012961">
    <property type="entry name" value="Ski2/MTR4_C"/>
</dbReference>
<dbReference type="STRING" id="56425.AWB93_11385"/>
<feature type="domain" description="Helicase C-terminal" evidence="10">
    <location>
        <begin position="285"/>
        <end position="492"/>
    </location>
</feature>
<dbReference type="GO" id="GO:0004386">
    <property type="term" value="F:helicase activity"/>
    <property type="evidence" value="ECO:0007669"/>
    <property type="project" value="UniProtKB-KW"/>
</dbReference>
<dbReference type="RefSeq" id="WP_085180955.1">
    <property type="nucleotide sequence ID" value="NZ_JACKSV010000124.1"/>
</dbReference>
<dbReference type="SMART" id="SM00490">
    <property type="entry name" value="HELICc"/>
    <property type="match status" value="1"/>
</dbReference>
<evidence type="ECO:0000256" key="7">
    <source>
        <dbReference type="SAM" id="Coils"/>
    </source>
</evidence>
<dbReference type="Pfam" id="PF00270">
    <property type="entry name" value="DEAD"/>
    <property type="match status" value="1"/>
</dbReference>
<accession>A0A1X1R414</accession>
<evidence type="ECO:0000313" key="11">
    <source>
        <dbReference type="EMBL" id="ORU99046.1"/>
    </source>
</evidence>
<dbReference type="Gene3D" id="1.10.3380.30">
    <property type="match status" value="1"/>
</dbReference>
<evidence type="ECO:0000256" key="3">
    <source>
        <dbReference type="ARBA" id="ARBA00022801"/>
    </source>
</evidence>
<sequence length="941" mass="102520">MSPSGRAGPPAPDAATELVELPRFTEELPFALDGFQRRACAALERGHGVLVCAPTGAGKTVVGEFAVHLALAAGGKCFYTTPLKALSNQKHTDLTARYGRERIGLLTGDLSVNADAPVVVMTTEVLRNMLYADSPALHGLSFVVMDEVHFLADRMRGPVWEEVILHLPDEVRLVSLSATVSNAEEFGGWIQTVRGDTTVVVDEHRPVPLWQHVMVGKRLYDLFDYSRAEPDAAGKPRVDPDLLRSIANRLEADRMSDWRGPRRDGGRRGGGRGAPGRPRFYRPPPRPEVIATLDSNGLLPAITFVFSRAGCDAAVAQCLRSPLRLTSEAERAQIAEVIEHRCGDLADSDLAVLGYYEWREGLLRGLAAHHAGMLPAFRHTVEELFTAGLVKAVFATETLALGINMPARTVVLERLVKFNGEQHVPLTPGEYTQLTGRAGRRGIDVEGHAVVLWNPNEDTTDPSAVAGLASTRTFPLRSSFAPSYNMTINLVHQLGPEQAHRLLEQSFAQYQTDRSVVGLVRGIERGKAMLDEIAAELGGPKAPILEYARLRARISEMERAQSRASRLQRRQAAGDALAALRRGDIINLTHGRRGGLAVVLEPARDSSDPRPLVLTEHRWAGRISSADYSGASEPVGSMSLPKRIEHRQPRVRRDLASALRSAVEGLDVPAARRAGRADGFGAEGGFHDPELTSLRAELRRNPLHNSAGLEERVRQAERYLRIERDNEQLEKKVAAATNSLARTFDRIVALLSERGFIEGPADDPRVTDDGRLLARIYSESDLVVAECLRTGAWAELKPPELAAVVSAVVYESRGGEASAAMAAEVPTQRLRQALQHTSRLSAELRADEQAHRINPSREPDDGFVNVIYRWAKTGDLAAALAAVDPTGAGSPLLAGDFVRWCRQVLDLLDQVRNAAPDPELRSTAKAAINDVRRGVVAVDAG</sequence>
<keyword evidence="5" id="KW-0067">ATP-binding</keyword>
<dbReference type="InterPro" id="IPR001650">
    <property type="entry name" value="Helicase_C-like"/>
</dbReference>
<keyword evidence="7" id="KW-0175">Coiled coil</keyword>
<dbReference type="GO" id="GO:0055087">
    <property type="term" value="C:Ski complex"/>
    <property type="evidence" value="ECO:0007669"/>
    <property type="project" value="TreeGrafter"/>
</dbReference>
<dbReference type="SMART" id="SM01142">
    <property type="entry name" value="DSHCT"/>
    <property type="match status" value="1"/>
</dbReference>
<dbReference type="Proteomes" id="UP000193990">
    <property type="component" value="Unassembled WGS sequence"/>
</dbReference>
<dbReference type="PANTHER" id="PTHR12131:SF1">
    <property type="entry name" value="ATP-DEPENDENT RNA HELICASE SUPV3L1, MITOCHONDRIAL-RELATED"/>
    <property type="match status" value="1"/>
</dbReference>
<dbReference type="GO" id="GO:0070478">
    <property type="term" value="P:nuclear-transcribed mRNA catabolic process, 3'-5' exonucleolytic nonsense-mediated decay"/>
    <property type="evidence" value="ECO:0007669"/>
    <property type="project" value="TreeGrafter"/>
</dbReference>
<reference evidence="11 12" key="1">
    <citation type="submission" date="2016-01" db="EMBL/GenBank/DDBJ databases">
        <title>The new phylogeny of the genus Mycobacterium.</title>
        <authorList>
            <person name="Tarcisio F."/>
            <person name="Conor M."/>
            <person name="Antonella G."/>
            <person name="Elisabetta G."/>
            <person name="Giulia F.S."/>
            <person name="Sara T."/>
            <person name="Anna F."/>
            <person name="Clotilde B."/>
            <person name="Roberto B."/>
            <person name="Veronica D.S."/>
            <person name="Fabio R."/>
            <person name="Monica P."/>
            <person name="Olivier J."/>
            <person name="Enrico T."/>
            <person name="Nicola S."/>
        </authorList>
    </citation>
    <scope>NUCLEOTIDE SEQUENCE [LARGE SCALE GENOMIC DNA]</scope>
    <source>
        <strain evidence="11 12">DSM 44277</strain>
    </source>
</reference>
<evidence type="ECO:0000313" key="12">
    <source>
        <dbReference type="Proteomes" id="UP000193990"/>
    </source>
</evidence>
<dbReference type="InterPro" id="IPR011545">
    <property type="entry name" value="DEAD/DEAH_box_helicase_dom"/>
</dbReference>
<comment type="similarity">
    <text evidence="1">Belongs to the helicase family. SKI2 subfamily.</text>
</comment>
<dbReference type="PANTHER" id="PTHR12131">
    <property type="entry name" value="ATP-DEPENDENT RNA AND DNA HELICASE"/>
    <property type="match status" value="1"/>
</dbReference>
<dbReference type="InterPro" id="IPR058621">
    <property type="entry name" value="SH3_HelY"/>
</dbReference>
<keyword evidence="4 11" id="KW-0347">Helicase</keyword>
<evidence type="ECO:0000256" key="5">
    <source>
        <dbReference type="ARBA" id="ARBA00022840"/>
    </source>
</evidence>
<dbReference type="Pfam" id="PF08148">
    <property type="entry name" value="DSHCT"/>
    <property type="match status" value="1"/>
</dbReference>
<keyword evidence="2" id="KW-0547">Nucleotide-binding</keyword>
<evidence type="ECO:0000256" key="1">
    <source>
        <dbReference type="ARBA" id="ARBA00010140"/>
    </source>
</evidence>
<evidence type="ECO:0000259" key="9">
    <source>
        <dbReference type="PROSITE" id="PS51192"/>
    </source>
</evidence>
<feature type="compositionally biased region" description="Basic and acidic residues" evidence="8">
    <location>
        <begin position="254"/>
        <end position="267"/>
    </location>
</feature>
<dbReference type="GO" id="GO:0003676">
    <property type="term" value="F:nucleic acid binding"/>
    <property type="evidence" value="ECO:0007669"/>
    <property type="project" value="InterPro"/>
</dbReference>